<dbReference type="InterPro" id="IPR046513">
    <property type="entry name" value="DUF6691"/>
</dbReference>
<name>I3C7Q8_9FLAO</name>
<reference evidence="2 3" key="1">
    <citation type="submission" date="2012-02" db="EMBL/GenBank/DDBJ databases">
        <title>Improved High-Quality Draft genome of Joostella marina DSM 19592.</title>
        <authorList>
            <consortium name="US DOE Joint Genome Institute (JGI-PGF)"/>
            <person name="Lucas S."/>
            <person name="Copeland A."/>
            <person name="Lapidus A."/>
            <person name="Bruce D."/>
            <person name="Goodwin L."/>
            <person name="Pitluck S."/>
            <person name="Peters L."/>
            <person name="Chertkov O."/>
            <person name="Ovchinnikova G."/>
            <person name="Kyrpides N."/>
            <person name="Mavromatis K."/>
            <person name="Detter J.C."/>
            <person name="Han C."/>
            <person name="Land M."/>
            <person name="Hauser L."/>
            <person name="Markowitz V."/>
            <person name="Cheng J.-F."/>
            <person name="Hugenholtz P."/>
            <person name="Woyke T."/>
            <person name="Wu D."/>
            <person name="Tindall B."/>
            <person name="Brambilla E."/>
            <person name="Klenk H.-P."/>
            <person name="Eisen J.A."/>
        </authorList>
    </citation>
    <scope>NUCLEOTIDE SEQUENCE [LARGE SCALE GENOMIC DNA]</scope>
    <source>
        <strain evidence="2 3">DSM 19592</strain>
    </source>
</reference>
<keyword evidence="1" id="KW-0812">Transmembrane</keyword>
<dbReference type="OrthoDB" id="9790409at2"/>
<keyword evidence="1" id="KW-1133">Transmembrane helix</keyword>
<keyword evidence="3" id="KW-1185">Reference proteome</keyword>
<dbReference type="Proteomes" id="UP000004690">
    <property type="component" value="Unassembled WGS sequence"/>
</dbReference>
<gene>
    <name evidence="2" type="ORF">JoomaDRAFT_2680</name>
</gene>
<evidence type="ECO:0000313" key="3">
    <source>
        <dbReference type="Proteomes" id="UP000004690"/>
    </source>
</evidence>
<protein>
    <submittedName>
        <fullName evidence="2">Putative transporter component</fullName>
    </submittedName>
</protein>
<evidence type="ECO:0000313" key="2">
    <source>
        <dbReference type="EMBL" id="EIJ39651.1"/>
    </source>
</evidence>
<sequence length="137" mass="15139">MKYLKFILTGIFFGIVLVKSEAVSWYRIFEMFRFESFHMYGIIGSAVITGIILVQIAKRKKIKNIEGVPIHPTPKDKSITRYLLGGLLFGLGWALAGACPGPMYILVGTGAFSMLIVIIAATLGTFVYGLIKNKLPH</sequence>
<evidence type="ECO:0000256" key="1">
    <source>
        <dbReference type="SAM" id="Phobius"/>
    </source>
</evidence>
<feature type="transmembrane region" description="Helical" evidence="1">
    <location>
        <begin position="79"/>
        <end position="98"/>
    </location>
</feature>
<accession>I3C7Q8</accession>
<dbReference type="STRING" id="926559.JoomaDRAFT_2680"/>
<feature type="transmembrane region" description="Helical" evidence="1">
    <location>
        <begin position="104"/>
        <end position="131"/>
    </location>
</feature>
<dbReference type="AlphaFoldDB" id="I3C7Q8"/>
<dbReference type="RefSeq" id="WP_008613288.1">
    <property type="nucleotide sequence ID" value="NZ_JH651379.1"/>
</dbReference>
<proteinExistence type="predicted"/>
<organism evidence="2 3">
    <name type="scientific">Galbibacter orientalis DSM 19592</name>
    <dbReference type="NCBI Taxonomy" id="926559"/>
    <lineage>
        <taxon>Bacteria</taxon>
        <taxon>Pseudomonadati</taxon>
        <taxon>Bacteroidota</taxon>
        <taxon>Flavobacteriia</taxon>
        <taxon>Flavobacteriales</taxon>
        <taxon>Flavobacteriaceae</taxon>
        <taxon>Galbibacter</taxon>
    </lineage>
</organism>
<dbReference type="Pfam" id="PF20398">
    <property type="entry name" value="DUF6691"/>
    <property type="match status" value="1"/>
</dbReference>
<feature type="transmembrane region" description="Helical" evidence="1">
    <location>
        <begin position="38"/>
        <end position="58"/>
    </location>
</feature>
<dbReference type="eggNOG" id="COG2391">
    <property type="taxonomic scope" value="Bacteria"/>
</dbReference>
<dbReference type="EMBL" id="JH651379">
    <property type="protein sequence ID" value="EIJ39651.1"/>
    <property type="molecule type" value="Genomic_DNA"/>
</dbReference>
<keyword evidence="1" id="KW-0472">Membrane</keyword>
<dbReference type="HOGENOM" id="CLU_037802_3_0_10"/>